<name>A0A564G820_9HYPH</name>
<dbReference type="EMBL" id="CABFVH010000091">
    <property type="protein sequence ID" value="VUF16068.1"/>
    <property type="molecule type" value="Genomic_DNA"/>
</dbReference>
<gene>
    <name evidence="12" type="primary">pvuIIM</name>
    <name evidence="11" type="ORF">IFDJLNFL_0630</name>
    <name evidence="12" type="ORF">MTDSW087_05819</name>
</gene>
<dbReference type="PROSITE" id="PS00093">
    <property type="entry name" value="N4_MTASE"/>
    <property type="match status" value="1"/>
</dbReference>
<sequence>MTRPLTRLAEKRMARQAERRVARLAATATAPVAAPLQIPSDELLKGLPAYYRTRFGVACHTDSLEALRALPTGSVNLIVTSPPYALHFKKAYGNVAKDEYVEWFMGFAREMYRVLSEDGSFVLNIGGSYNKGTPTRSIYHYKLMVALVEEIGFHLAQECFWYNPAKMPMPAEWVTVRKIRVKDSVEYVWWFSKTPWPKASNQKVLKETFSADMHRLNRRGVKETTRPGGYKINSSWAEMNTKGAIPSNFIQQELFDVDEVPPESVLIMGNNAANDVYTLKCKEAGMKVHPARYPRALPEFFIKMLTDEGDVVLDPFAGSNTTGAVAEALLRRWIAFESIQEYLDGSKFRFSL</sequence>
<comment type="similarity">
    <text evidence="1">Belongs to the N(4)/N(6)-methyltransferase family. N(4) subfamily.</text>
</comment>
<dbReference type="GO" id="GO:0009007">
    <property type="term" value="F:site-specific DNA-methyltransferase (adenine-specific) activity"/>
    <property type="evidence" value="ECO:0007669"/>
    <property type="project" value="UniProtKB-EC"/>
</dbReference>
<proteinExistence type="inferred from homology"/>
<dbReference type="InterPro" id="IPR002941">
    <property type="entry name" value="DNA_methylase_N4/N6"/>
</dbReference>
<dbReference type="PRINTS" id="PR00508">
    <property type="entry name" value="S21N4MTFRASE"/>
</dbReference>
<dbReference type="InterPro" id="IPR029063">
    <property type="entry name" value="SAM-dependent_MTases_sf"/>
</dbReference>
<evidence type="ECO:0000313" key="12">
    <source>
        <dbReference type="EMBL" id="VUF16068.1"/>
    </source>
</evidence>
<reference evidence="11" key="3">
    <citation type="submission" date="2021-08" db="EMBL/GenBank/DDBJ databases">
        <authorList>
            <person name="Tani A."/>
            <person name="Ola A."/>
            <person name="Ogura Y."/>
            <person name="Katsura K."/>
            <person name="Hayashi T."/>
        </authorList>
    </citation>
    <scope>NUCLEOTIDE SEQUENCE</scope>
    <source>
        <strain evidence="11">DSM 22415</strain>
    </source>
</reference>
<evidence type="ECO:0000313" key="11">
    <source>
        <dbReference type="EMBL" id="GJD54751.1"/>
    </source>
</evidence>
<protein>
    <recommendedName>
        <fullName evidence="9">Methyltransferase</fullName>
        <ecNumber evidence="9">2.1.1.-</ecNumber>
    </recommendedName>
</protein>
<dbReference type="RefSeq" id="WP_210248320.1">
    <property type="nucleotide sequence ID" value="NZ_BPQI01000013.1"/>
</dbReference>
<dbReference type="GO" id="GO:0009307">
    <property type="term" value="P:DNA restriction-modification system"/>
    <property type="evidence" value="ECO:0007669"/>
    <property type="project" value="UniProtKB-KW"/>
</dbReference>
<evidence type="ECO:0000256" key="7">
    <source>
        <dbReference type="ARBA" id="ARBA00047942"/>
    </source>
</evidence>
<comment type="catalytic activity">
    <reaction evidence="7">
        <text>a 2'-deoxyadenosine in DNA + S-adenosyl-L-methionine = an N(6)-methyl-2'-deoxyadenosine in DNA + S-adenosyl-L-homocysteine + H(+)</text>
        <dbReference type="Rhea" id="RHEA:15197"/>
        <dbReference type="Rhea" id="RHEA-COMP:12418"/>
        <dbReference type="Rhea" id="RHEA-COMP:12419"/>
        <dbReference type="ChEBI" id="CHEBI:15378"/>
        <dbReference type="ChEBI" id="CHEBI:57856"/>
        <dbReference type="ChEBI" id="CHEBI:59789"/>
        <dbReference type="ChEBI" id="CHEBI:90615"/>
        <dbReference type="ChEBI" id="CHEBI:90616"/>
        <dbReference type="EC" id="2.1.1.72"/>
    </reaction>
</comment>
<evidence type="ECO:0000256" key="2">
    <source>
        <dbReference type="ARBA" id="ARBA00022603"/>
    </source>
</evidence>
<dbReference type="Pfam" id="PF01555">
    <property type="entry name" value="N6_N4_Mtase"/>
    <property type="match status" value="1"/>
</dbReference>
<keyword evidence="4" id="KW-0949">S-adenosyl-L-methionine</keyword>
<evidence type="ECO:0000256" key="9">
    <source>
        <dbReference type="RuleBase" id="RU362026"/>
    </source>
</evidence>
<dbReference type="GO" id="GO:0032259">
    <property type="term" value="P:methylation"/>
    <property type="evidence" value="ECO:0007669"/>
    <property type="project" value="UniProtKB-KW"/>
</dbReference>
<keyword evidence="14" id="KW-1185">Reference proteome</keyword>
<dbReference type="EC" id="2.1.1.-" evidence="9"/>
<keyword evidence="2 12" id="KW-0489">Methyltransferase</keyword>
<reference evidence="12 13" key="1">
    <citation type="submission" date="2019-06" db="EMBL/GenBank/DDBJ databases">
        <authorList>
            <person name="Rodrigo-Torres L."/>
            <person name="Arahal R. D."/>
            <person name="Lucena T."/>
        </authorList>
    </citation>
    <scope>NUCLEOTIDE SEQUENCE [LARGE SCALE GENOMIC DNA]</scope>
    <source>
        <strain evidence="12 13">SW08-7</strain>
    </source>
</reference>
<evidence type="ECO:0000256" key="4">
    <source>
        <dbReference type="ARBA" id="ARBA00022691"/>
    </source>
</evidence>
<accession>A0A564G820</accession>
<keyword evidence="3 12" id="KW-0808">Transferase</keyword>
<evidence type="ECO:0000313" key="13">
    <source>
        <dbReference type="Proteomes" id="UP000401717"/>
    </source>
</evidence>
<dbReference type="GO" id="GO:0003677">
    <property type="term" value="F:DNA binding"/>
    <property type="evidence" value="ECO:0007669"/>
    <property type="project" value="UniProtKB-KW"/>
</dbReference>
<evidence type="ECO:0000256" key="6">
    <source>
        <dbReference type="ARBA" id="ARBA00023125"/>
    </source>
</evidence>
<dbReference type="AlphaFoldDB" id="A0A564G820"/>
<evidence type="ECO:0000256" key="8">
    <source>
        <dbReference type="ARBA" id="ARBA00049120"/>
    </source>
</evidence>
<dbReference type="Proteomes" id="UP000401717">
    <property type="component" value="Unassembled WGS sequence"/>
</dbReference>
<dbReference type="EMBL" id="BPQI01000013">
    <property type="protein sequence ID" value="GJD54751.1"/>
    <property type="molecule type" value="Genomic_DNA"/>
</dbReference>
<evidence type="ECO:0000313" key="14">
    <source>
        <dbReference type="Proteomes" id="UP001055303"/>
    </source>
</evidence>
<evidence type="ECO:0000256" key="3">
    <source>
        <dbReference type="ARBA" id="ARBA00022679"/>
    </source>
</evidence>
<dbReference type="InterPro" id="IPR017985">
    <property type="entry name" value="MeTrfase_CN4_CS"/>
</dbReference>
<dbReference type="Proteomes" id="UP001055303">
    <property type="component" value="Unassembled WGS sequence"/>
</dbReference>
<evidence type="ECO:0000256" key="1">
    <source>
        <dbReference type="ARBA" id="ARBA00010203"/>
    </source>
</evidence>
<dbReference type="InterPro" id="IPR001091">
    <property type="entry name" value="RM_Methyltransferase"/>
</dbReference>
<organism evidence="12 13">
    <name type="scientific">Methylobacterium dankookense</name>
    <dbReference type="NCBI Taxonomy" id="560405"/>
    <lineage>
        <taxon>Bacteria</taxon>
        <taxon>Pseudomonadati</taxon>
        <taxon>Pseudomonadota</taxon>
        <taxon>Alphaproteobacteria</taxon>
        <taxon>Hyphomicrobiales</taxon>
        <taxon>Methylobacteriaceae</taxon>
        <taxon>Methylobacterium</taxon>
    </lineage>
</organism>
<keyword evidence="5" id="KW-0680">Restriction system</keyword>
<evidence type="ECO:0000256" key="5">
    <source>
        <dbReference type="ARBA" id="ARBA00022747"/>
    </source>
</evidence>
<dbReference type="SUPFAM" id="SSF53335">
    <property type="entry name" value="S-adenosyl-L-methionine-dependent methyltransferases"/>
    <property type="match status" value="1"/>
</dbReference>
<feature type="domain" description="DNA methylase N-4/N-6" evidence="10">
    <location>
        <begin position="75"/>
        <end position="346"/>
    </location>
</feature>
<evidence type="ECO:0000259" key="10">
    <source>
        <dbReference type="Pfam" id="PF01555"/>
    </source>
</evidence>
<dbReference type="GO" id="GO:0015667">
    <property type="term" value="F:site-specific DNA-methyltransferase (cytosine-N4-specific) activity"/>
    <property type="evidence" value="ECO:0007669"/>
    <property type="project" value="UniProtKB-EC"/>
</dbReference>
<comment type="catalytic activity">
    <reaction evidence="8">
        <text>a 2'-deoxycytidine in DNA + S-adenosyl-L-methionine = an N(4)-methyl-2'-deoxycytidine in DNA + S-adenosyl-L-homocysteine + H(+)</text>
        <dbReference type="Rhea" id="RHEA:16857"/>
        <dbReference type="Rhea" id="RHEA-COMP:11369"/>
        <dbReference type="Rhea" id="RHEA-COMP:13674"/>
        <dbReference type="ChEBI" id="CHEBI:15378"/>
        <dbReference type="ChEBI" id="CHEBI:57856"/>
        <dbReference type="ChEBI" id="CHEBI:59789"/>
        <dbReference type="ChEBI" id="CHEBI:85452"/>
        <dbReference type="ChEBI" id="CHEBI:137933"/>
        <dbReference type="EC" id="2.1.1.113"/>
    </reaction>
</comment>
<dbReference type="Gene3D" id="3.40.50.150">
    <property type="entry name" value="Vaccinia Virus protein VP39"/>
    <property type="match status" value="1"/>
</dbReference>
<dbReference type="GO" id="GO:0008170">
    <property type="term" value="F:N-methyltransferase activity"/>
    <property type="evidence" value="ECO:0007669"/>
    <property type="project" value="InterPro"/>
</dbReference>
<reference evidence="11" key="2">
    <citation type="journal article" date="2021" name="Front. Microbiol.">
        <title>Comprehensive Comparative Genomics and Phenotyping of Methylobacterium Species.</title>
        <authorList>
            <person name="Alessa O."/>
            <person name="Ogura Y."/>
            <person name="Fujitani Y."/>
            <person name="Takami H."/>
            <person name="Hayashi T."/>
            <person name="Sahin N."/>
            <person name="Tani A."/>
        </authorList>
    </citation>
    <scope>NUCLEOTIDE SEQUENCE</scope>
    <source>
        <strain evidence="11">DSM 22415</strain>
    </source>
</reference>
<keyword evidence="6" id="KW-0238">DNA-binding</keyword>